<protein>
    <submittedName>
        <fullName evidence="2">Uncharacterized protein</fullName>
    </submittedName>
</protein>
<accession>A0ABW6IBY1</accession>
<evidence type="ECO:0000313" key="2">
    <source>
        <dbReference type="EMBL" id="MFE4105658.1"/>
    </source>
</evidence>
<keyword evidence="1" id="KW-0472">Membrane</keyword>
<comment type="caution">
    <text evidence="2">The sequence shown here is derived from an EMBL/GenBank/DDBJ whole genome shotgun (WGS) entry which is preliminary data.</text>
</comment>
<reference evidence="2 3" key="1">
    <citation type="submission" date="2024-10" db="EMBL/GenBank/DDBJ databases">
        <authorList>
            <person name="Ratan Roy A."/>
            <person name="Morales Sandoval P.H."/>
            <person name="De Los Santos Villalobos S."/>
            <person name="Chakraborty S."/>
            <person name="Mukherjee J."/>
        </authorList>
    </citation>
    <scope>NUCLEOTIDE SEQUENCE [LARGE SCALE GENOMIC DNA]</scope>
    <source>
        <strain evidence="2 3">S1</strain>
    </source>
</reference>
<dbReference type="RefSeq" id="WP_377962617.1">
    <property type="nucleotide sequence ID" value="NZ_JBHZOL010000031.1"/>
</dbReference>
<evidence type="ECO:0000256" key="1">
    <source>
        <dbReference type="SAM" id="Phobius"/>
    </source>
</evidence>
<dbReference type="EMBL" id="JBHZOL010000031">
    <property type="protein sequence ID" value="MFE4105658.1"/>
    <property type="molecule type" value="Genomic_DNA"/>
</dbReference>
<proteinExistence type="predicted"/>
<sequence length="86" mass="9431">MGTQSTAKTIFLLMAMVGWLIVGASLMYLFPVIADQLVGSAQTHLWMTNLSRGSYNPLLVGVGGGLTLLITVLGHFIWYQKFEGKR</sequence>
<keyword evidence="1" id="KW-1133">Transmembrane helix</keyword>
<feature type="transmembrane region" description="Helical" evidence="1">
    <location>
        <begin position="54"/>
        <end position="79"/>
    </location>
</feature>
<evidence type="ECO:0000313" key="3">
    <source>
        <dbReference type="Proteomes" id="UP001600165"/>
    </source>
</evidence>
<name>A0ABW6IBY1_9CYAN</name>
<keyword evidence="1" id="KW-0812">Transmembrane</keyword>
<organism evidence="2 3">
    <name type="scientific">Almyronema epifaneia S1</name>
    <dbReference type="NCBI Taxonomy" id="2991925"/>
    <lineage>
        <taxon>Bacteria</taxon>
        <taxon>Bacillati</taxon>
        <taxon>Cyanobacteriota</taxon>
        <taxon>Cyanophyceae</taxon>
        <taxon>Nodosilineales</taxon>
        <taxon>Nodosilineaceae</taxon>
        <taxon>Almyronema</taxon>
        <taxon>Almyronema epifaneia</taxon>
    </lineage>
</organism>
<dbReference type="Proteomes" id="UP001600165">
    <property type="component" value="Unassembled WGS sequence"/>
</dbReference>
<feature type="transmembrane region" description="Helical" evidence="1">
    <location>
        <begin position="12"/>
        <end position="34"/>
    </location>
</feature>
<gene>
    <name evidence="2" type="ORF">ACFVKH_05170</name>
</gene>
<keyword evidence="3" id="KW-1185">Reference proteome</keyword>